<comment type="caution">
    <text evidence="3">The sequence shown here is derived from an EMBL/GenBank/DDBJ whole genome shotgun (WGS) entry which is preliminary data.</text>
</comment>
<evidence type="ECO:0000313" key="4">
    <source>
        <dbReference type="Proteomes" id="UP001196413"/>
    </source>
</evidence>
<feature type="compositionally biased region" description="Basic and acidic residues" evidence="2">
    <location>
        <begin position="88"/>
        <end position="104"/>
    </location>
</feature>
<evidence type="ECO:0000313" key="3">
    <source>
        <dbReference type="EMBL" id="KAJ1365909.1"/>
    </source>
</evidence>
<reference evidence="3" key="1">
    <citation type="submission" date="2021-06" db="EMBL/GenBank/DDBJ databases">
        <title>Parelaphostrongylus tenuis whole genome reference sequence.</title>
        <authorList>
            <person name="Garwood T.J."/>
            <person name="Larsen P.A."/>
            <person name="Fountain-Jones N.M."/>
            <person name="Garbe J.R."/>
            <person name="Macchietto M.G."/>
            <person name="Kania S.A."/>
            <person name="Gerhold R.W."/>
            <person name="Richards J.E."/>
            <person name="Wolf T.M."/>
        </authorList>
    </citation>
    <scope>NUCLEOTIDE SEQUENCE</scope>
    <source>
        <strain evidence="3">MNPRO001-30</strain>
        <tissue evidence="3">Meninges</tissue>
    </source>
</reference>
<dbReference type="EMBL" id="JAHQIW010005386">
    <property type="protein sequence ID" value="KAJ1365909.1"/>
    <property type="molecule type" value="Genomic_DNA"/>
</dbReference>
<evidence type="ECO:0000256" key="2">
    <source>
        <dbReference type="SAM" id="MobiDB-lite"/>
    </source>
</evidence>
<keyword evidence="1" id="KW-0175">Coiled coil</keyword>
<feature type="compositionally biased region" description="Basic and acidic residues" evidence="2">
    <location>
        <begin position="208"/>
        <end position="228"/>
    </location>
</feature>
<keyword evidence="4" id="KW-1185">Reference proteome</keyword>
<feature type="region of interest" description="Disordered" evidence="2">
    <location>
        <begin position="23"/>
        <end position="44"/>
    </location>
</feature>
<name>A0AAD5QY05_PARTN</name>
<gene>
    <name evidence="3" type="ORF">KIN20_026381</name>
</gene>
<evidence type="ECO:0000256" key="1">
    <source>
        <dbReference type="SAM" id="Coils"/>
    </source>
</evidence>
<accession>A0AAD5QY05</accession>
<dbReference type="Proteomes" id="UP001196413">
    <property type="component" value="Unassembled WGS sequence"/>
</dbReference>
<feature type="coiled-coil region" evidence="1">
    <location>
        <begin position="335"/>
        <end position="362"/>
    </location>
</feature>
<proteinExistence type="predicted"/>
<dbReference type="AlphaFoldDB" id="A0AAD5QY05"/>
<sequence>MSSEETKTRVPLGSFFARLGRRVRSKSPAVSRRLSTETPKTTKHRCAHTDANGCSTNEIDCADLCHSSPHRFGSFIHRLSRRKSKKSGKTDGHFPKDEYHTLPRDIGRTSIQQTKLSTPRSAVSENDIRHVTVRRDTDVTLDSMTGVSQFMSEDNLAVVECGTPAHRVPSYIRVSCALNGYTKSPRHLENSALRPMGLSLVERRLGMYESTRPGRKEPTNQSNKERPGDQSQIAMGASFSTLSPVKALISQFDRLHLCSTDKENVKEESCEPTKSTVAKQPTPVSLGSHSVEKSTKYERASGDDSEASSALPTVVELKPDVPAKRNDMRTGEDFAQLLESVRSRLQASIAQVQSELEEVESMPEEAESSIRIAAGKAQLLVKRNCPNLRSLSKRI</sequence>
<organism evidence="3 4">
    <name type="scientific">Parelaphostrongylus tenuis</name>
    <name type="common">Meningeal worm</name>
    <dbReference type="NCBI Taxonomy" id="148309"/>
    <lineage>
        <taxon>Eukaryota</taxon>
        <taxon>Metazoa</taxon>
        <taxon>Ecdysozoa</taxon>
        <taxon>Nematoda</taxon>
        <taxon>Chromadorea</taxon>
        <taxon>Rhabditida</taxon>
        <taxon>Rhabditina</taxon>
        <taxon>Rhabditomorpha</taxon>
        <taxon>Strongyloidea</taxon>
        <taxon>Metastrongylidae</taxon>
        <taxon>Parelaphostrongylus</taxon>
    </lineage>
</organism>
<feature type="region of interest" description="Disordered" evidence="2">
    <location>
        <begin position="262"/>
        <end position="311"/>
    </location>
</feature>
<feature type="compositionally biased region" description="Polar residues" evidence="2">
    <location>
        <begin position="272"/>
        <end position="288"/>
    </location>
</feature>
<feature type="region of interest" description="Disordered" evidence="2">
    <location>
        <begin position="80"/>
        <end position="104"/>
    </location>
</feature>
<feature type="compositionally biased region" description="Basic and acidic residues" evidence="2">
    <location>
        <begin position="262"/>
        <end position="271"/>
    </location>
</feature>
<protein>
    <submittedName>
        <fullName evidence="3">Uncharacterized protein</fullName>
    </submittedName>
</protein>
<feature type="compositionally biased region" description="Basic and acidic residues" evidence="2">
    <location>
        <begin position="290"/>
        <end position="302"/>
    </location>
</feature>
<feature type="region of interest" description="Disordered" evidence="2">
    <location>
        <begin position="208"/>
        <end position="230"/>
    </location>
</feature>